<feature type="signal peptide" evidence="1">
    <location>
        <begin position="1"/>
        <end position="20"/>
    </location>
</feature>
<evidence type="ECO:0000313" key="3">
    <source>
        <dbReference type="Proteomes" id="UP001430796"/>
    </source>
</evidence>
<organism evidence="2 3">
    <name type="scientific">Marilutibacter chinensis</name>
    <dbReference type="NCBI Taxonomy" id="2912247"/>
    <lineage>
        <taxon>Bacteria</taxon>
        <taxon>Pseudomonadati</taxon>
        <taxon>Pseudomonadota</taxon>
        <taxon>Gammaproteobacteria</taxon>
        <taxon>Lysobacterales</taxon>
        <taxon>Lysobacteraceae</taxon>
        <taxon>Marilutibacter</taxon>
    </lineage>
</organism>
<protein>
    <submittedName>
        <fullName evidence="2">Uncharacterized protein</fullName>
    </submittedName>
</protein>
<evidence type="ECO:0000256" key="1">
    <source>
        <dbReference type="SAM" id="SignalP"/>
    </source>
</evidence>
<dbReference type="Proteomes" id="UP001430796">
    <property type="component" value="Unassembled WGS sequence"/>
</dbReference>
<reference evidence="2 3" key="1">
    <citation type="submission" date="2022-01" db="EMBL/GenBank/DDBJ databases">
        <title>Lysobacter chinensis sp. nov., a bacterium isolated from cow dung compost.</title>
        <authorList>
            <person name="Liu Y."/>
        </authorList>
    </citation>
    <scope>NUCLEOTIDE SEQUENCE [LARGE SCALE GENOMIC DNA]</scope>
    <source>
        <strain evidence="2 3">TLK-CK17</strain>
    </source>
</reference>
<dbReference type="EMBL" id="JAKJPO010000018">
    <property type="protein sequence ID" value="MCF7223587.1"/>
    <property type="molecule type" value="Genomic_DNA"/>
</dbReference>
<sequence length="160" mass="17253">MRCVRLLLVLGWMAALGVLAGPGDGDLRPAAVSHDLPLRPFEGGNSDWRIVLKRYGPGEAIFVFEPPGRGDTTTGTLRSVDPDGLIGSMHGEFGLAGTLHVDDRTRSMKVLLAPATREIPCRTRTGTAYPQAILVSVGRSDPHGIDDSRILYGCGRYLRD</sequence>
<evidence type="ECO:0000313" key="2">
    <source>
        <dbReference type="EMBL" id="MCF7223587.1"/>
    </source>
</evidence>
<gene>
    <name evidence="2" type="ORF">L3V18_17645</name>
</gene>
<comment type="caution">
    <text evidence="2">The sequence shown here is derived from an EMBL/GenBank/DDBJ whole genome shotgun (WGS) entry which is preliminary data.</text>
</comment>
<name>A0ABS9HYX5_9GAMM</name>
<keyword evidence="3" id="KW-1185">Reference proteome</keyword>
<keyword evidence="1" id="KW-0732">Signal</keyword>
<feature type="chain" id="PRO_5046545603" evidence="1">
    <location>
        <begin position="21"/>
        <end position="160"/>
    </location>
</feature>
<proteinExistence type="predicted"/>
<reference evidence="3" key="2">
    <citation type="submission" date="2022-01" db="EMBL/GenBank/DDBJ databases">
        <title>Lysobacter chinensis sp. nov., a bacterium isolated from cow dung compost.</title>
        <authorList>
            <person name="Zhou L.Y."/>
        </authorList>
    </citation>
    <scope>NUCLEOTIDE SEQUENCE [LARGE SCALE GENOMIC DNA]</scope>
    <source>
        <strain evidence="3">TLK-CK17</strain>
    </source>
</reference>
<accession>A0ABS9HYX5</accession>
<reference evidence="2 3" key="3">
    <citation type="submission" date="2022-01" db="EMBL/GenBank/DDBJ databases">
        <authorList>
            <person name="Zhou L.Y."/>
        </authorList>
    </citation>
    <scope>NUCLEOTIDE SEQUENCE [LARGE SCALE GENOMIC DNA]</scope>
    <source>
        <strain evidence="2 3">TLK-CK17</strain>
    </source>
</reference>